<keyword evidence="1" id="KW-0472">Membrane</keyword>
<evidence type="ECO:0000256" key="1">
    <source>
        <dbReference type="SAM" id="Phobius"/>
    </source>
</evidence>
<feature type="transmembrane region" description="Helical" evidence="1">
    <location>
        <begin position="25"/>
        <end position="46"/>
    </location>
</feature>
<dbReference type="Pfam" id="PF08592">
    <property type="entry name" value="Anthrone_oxy"/>
    <property type="match status" value="1"/>
</dbReference>
<sequence length="180" mass="18801">MTSCTDISPAATSTRRVPGRFETSSGYAAVLSSGLFAGFLVTVAVFESSLRGLGASVYTQVRLIELDRLGGLAALLLVPAIAAAAALTVSVTRRRGSGRWLALMALLLLLTALVISAAISVPINTAQQGWSVLAPPGDWSAVRDRWQAAHVARTTSAVLAFVLLAAVTTPRRRNPEGTQS</sequence>
<evidence type="ECO:0000313" key="5">
    <source>
        <dbReference type="Proteomes" id="UP000279331"/>
    </source>
</evidence>
<evidence type="ECO:0008006" key="6">
    <source>
        <dbReference type="Google" id="ProtNLM"/>
    </source>
</evidence>
<keyword evidence="4" id="KW-1185">Reference proteome</keyword>
<evidence type="ECO:0000313" key="3">
    <source>
        <dbReference type="EMBL" id="VBA30149.1"/>
    </source>
</evidence>
<dbReference type="InterPro" id="IPR013901">
    <property type="entry name" value="Anthrone_oxy"/>
</dbReference>
<protein>
    <recommendedName>
        <fullName evidence="6">DUF1772 domain-containing protein</fullName>
    </recommendedName>
</protein>
<comment type="caution">
    <text evidence="2">The sequence shown here is derived from an EMBL/GenBank/DDBJ whole genome shotgun (WGS) entry which is preliminary data.</text>
</comment>
<gene>
    <name evidence="2" type="ORF">LAUMK42_04954</name>
    <name evidence="3" type="ORF">LAUMK4_04979</name>
</gene>
<feature type="transmembrane region" description="Helical" evidence="1">
    <location>
        <begin position="101"/>
        <end position="126"/>
    </location>
</feature>
<dbReference type="EMBL" id="UPHL01000142">
    <property type="protein sequence ID" value="VAZ86111.1"/>
    <property type="molecule type" value="Genomic_DNA"/>
</dbReference>
<dbReference type="Proteomes" id="UP000279331">
    <property type="component" value="Unassembled WGS sequence"/>
</dbReference>
<reference evidence="4 5" key="1">
    <citation type="submission" date="2018-09" db="EMBL/GenBank/DDBJ databases">
        <authorList>
            <person name="Tagini F."/>
        </authorList>
    </citation>
    <scope>NUCLEOTIDE SEQUENCE [LARGE SCALE GENOMIC DNA]</scope>
    <source>
        <strain evidence="3 4">MK4</strain>
        <strain evidence="2 5">MK42</strain>
    </source>
</reference>
<accession>A0AB38UZP0</accession>
<dbReference type="Proteomes" id="UP000271464">
    <property type="component" value="Unassembled WGS sequence"/>
</dbReference>
<evidence type="ECO:0000313" key="4">
    <source>
        <dbReference type="Proteomes" id="UP000271464"/>
    </source>
</evidence>
<evidence type="ECO:0000313" key="2">
    <source>
        <dbReference type="EMBL" id="VAZ86111.1"/>
    </source>
</evidence>
<dbReference type="EMBL" id="UPHM01000134">
    <property type="protein sequence ID" value="VBA30149.1"/>
    <property type="molecule type" value="Genomic_DNA"/>
</dbReference>
<organism evidence="2 5">
    <name type="scientific">Mycobacterium persicum</name>
    <dbReference type="NCBI Taxonomy" id="1487726"/>
    <lineage>
        <taxon>Bacteria</taxon>
        <taxon>Bacillati</taxon>
        <taxon>Actinomycetota</taxon>
        <taxon>Actinomycetes</taxon>
        <taxon>Mycobacteriales</taxon>
        <taxon>Mycobacteriaceae</taxon>
        <taxon>Mycobacterium</taxon>
    </lineage>
</organism>
<keyword evidence="1" id="KW-1133">Transmembrane helix</keyword>
<name>A0AB38UZP0_9MYCO</name>
<feature type="transmembrane region" description="Helical" evidence="1">
    <location>
        <begin position="69"/>
        <end position="89"/>
    </location>
</feature>
<dbReference type="GeneID" id="66597933"/>
<keyword evidence="1" id="KW-0812">Transmembrane</keyword>
<proteinExistence type="predicted"/>
<feature type="transmembrane region" description="Helical" evidence="1">
    <location>
        <begin position="146"/>
        <end position="167"/>
    </location>
</feature>
<dbReference type="AlphaFoldDB" id="A0AB38UZP0"/>
<dbReference type="RefSeq" id="WP_198044609.1">
    <property type="nucleotide sequence ID" value="NZ_LWCM01000094.1"/>
</dbReference>